<reference evidence="3 4" key="1">
    <citation type="submission" date="2019-12" db="EMBL/GenBank/DDBJ databases">
        <title>Enteriobacteria Tanzani isolates_10432.</title>
        <authorList>
            <person name="Subbiah M."/>
            <person name="Call D."/>
        </authorList>
    </citation>
    <scope>NUCLEOTIDE SEQUENCE [LARGE SCALE GENOMIC DNA]</scope>
    <source>
        <strain evidence="3 4">10432wF6</strain>
    </source>
</reference>
<comment type="caution">
    <text evidence="3">The sequence shown here is derived from an EMBL/GenBank/DDBJ whole genome shotgun (WGS) entry which is preliminary data.</text>
</comment>
<protein>
    <submittedName>
        <fullName evidence="3">2-oxo-hepta-3-ene-1,7-dioic acid hydratase</fullName>
    </submittedName>
</protein>
<evidence type="ECO:0000256" key="1">
    <source>
        <dbReference type="SAM" id="MobiDB-lite"/>
    </source>
</evidence>
<gene>
    <name evidence="2" type="ORF">GQM04_22215</name>
    <name evidence="3" type="ORF">GQM04_22385</name>
</gene>
<sequence>MFDKHTHTLIAQRLDQAEKQREQIRAIS</sequence>
<feature type="non-terminal residue" evidence="3">
    <location>
        <position position="28"/>
    </location>
</feature>
<dbReference type="EMBL" id="WTMY01000344">
    <property type="protein sequence ID" value="MWL48220.1"/>
    <property type="molecule type" value="Genomic_DNA"/>
</dbReference>
<feature type="region of interest" description="Disordered" evidence="1">
    <location>
        <begin position="1"/>
        <end position="28"/>
    </location>
</feature>
<feature type="compositionally biased region" description="Basic and acidic residues" evidence="1">
    <location>
        <begin position="15"/>
        <end position="28"/>
    </location>
</feature>
<evidence type="ECO:0000313" key="2">
    <source>
        <dbReference type="EMBL" id="MWL48190.1"/>
    </source>
</evidence>
<proteinExistence type="predicted"/>
<organism evidence="3 4">
    <name type="scientific">Escherichia coli</name>
    <dbReference type="NCBI Taxonomy" id="562"/>
    <lineage>
        <taxon>Bacteria</taxon>
        <taxon>Pseudomonadati</taxon>
        <taxon>Pseudomonadota</taxon>
        <taxon>Gammaproteobacteria</taxon>
        <taxon>Enterobacterales</taxon>
        <taxon>Enterobacteriaceae</taxon>
        <taxon>Escherichia</taxon>
    </lineage>
</organism>
<dbReference type="AlphaFoldDB" id="A0A6L7A545"/>
<accession>A0A6L7A545</accession>
<name>A0A6L7A545_ECOLX</name>
<evidence type="ECO:0000313" key="4">
    <source>
        <dbReference type="Proteomes" id="UP000487258"/>
    </source>
</evidence>
<dbReference type="EMBL" id="WTMY01000337">
    <property type="protein sequence ID" value="MWL48190.1"/>
    <property type="molecule type" value="Genomic_DNA"/>
</dbReference>
<dbReference type="Proteomes" id="UP000487258">
    <property type="component" value="Unassembled WGS sequence"/>
</dbReference>
<evidence type="ECO:0000313" key="3">
    <source>
        <dbReference type="EMBL" id="MWL48220.1"/>
    </source>
</evidence>